<dbReference type="EMBL" id="QTKX01000002">
    <property type="protein sequence ID" value="MBS8266037.1"/>
    <property type="molecule type" value="Genomic_DNA"/>
</dbReference>
<feature type="region of interest" description="Disordered" evidence="6">
    <location>
        <begin position="375"/>
        <end position="413"/>
    </location>
</feature>
<keyword evidence="5" id="KW-0572">Peptidoglycan-anchor</keyword>
<reference evidence="10 11" key="1">
    <citation type="journal article" date="2021" name="Microorganisms">
        <title>Bacterial Dimethylsulfoniopropionate Biosynthesis in the East China Sea.</title>
        <authorList>
            <person name="Liu J."/>
            <person name="Zhang Y."/>
            <person name="Liu J."/>
            <person name="Zhong H."/>
            <person name="Williams B.T."/>
            <person name="Zheng Y."/>
            <person name="Curson A.R.J."/>
            <person name="Sun C."/>
            <person name="Sun H."/>
            <person name="Song D."/>
            <person name="Wagner Mackenzie B."/>
            <person name="Bermejo Martinez A."/>
            <person name="Todd J.D."/>
            <person name="Zhang X.H."/>
        </authorList>
    </citation>
    <scope>NUCLEOTIDE SEQUENCE [LARGE SCALE GENOMIC DNA]</scope>
    <source>
        <strain evidence="10 11">ESS08</strain>
    </source>
</reference>
<feature type="compositionally biased region" description="Low complexity" evidence="6">
    <location>
        <begin position="132"/>
        <end position="166"/>
    </location>
</feature>
<evidence type="ECO:0000256" key="6">
    <source>
        <dbReference type="SAM" id="MobiDB-lite"/>
    </source>
</evidence>
<accession>A0A944CNK7</accession>
<keyword evidence="11" id="KW-1185">Reference proteome</keyword>
<evidence type="ECO:0000256" key="8">
    <source>
        <dbReference type="SAM" id="SignalP"/>
    </source>
</evidence>
<feature type="signal peptide" evidence="8">
    <location>
        <begin position="1"/>
        <end position="27"/>
    </location>
</feature>
<feature type="compositionally biased region" description="Acidic residues" evidence="6">
    <location>
        <begin position="375"/>
        <end position="390"/>
    </location>
</feature>
<feature type="chain" id="PRO_5037060291" evidence="8">
    <location>
        <begin position="28"/>
        <end position="452"/>
    </location>
</feature>
<dbReference type="Proteomes" id="UP000761411">
    <property type="component" value="Unassembled WGS sequence"/>
</dbReference>
<comment type="subcellular location">
    <subcellularLocation>
        <location evidence="1">Secreted</location>
        <location evidence="1">Cell wall</location>
        <topology evidence="1">Peptidoglycan-anchor</topology>
    </subcellularLocation>
</comment>
<evidence type="ECO:0000256" key="7">
    <source>
        <dbReference type="SAM" id="Phobius"/>
    </source>
</evidence>
<dbReference type="InterPro" id="IPR019931">
    <property type="entry name" value="LPXTG_anchor"/>
</dbReference>
<proteinExistence type="predicted"/>
<keyword evidence="4 8" id="KW-0732">Signal</keyword>
<feature type="compositionally biased region" description="Basic and acidic residues" evidence="6">
    <location>
        <begin position="57"/>
        <end position="67"/>
    </location>
</feature>
<evidence type="ECO:0000256" key="4">
    <source>
        <dbReference type="ARBA" id="ARBA00022729"/>
    </source>
</evidence>
<feature type="region of interest" description="Disordered" evidence="6">
    <location>
        <begin position="33"/>
        <end position="169"/>
    </location>
</feature>
<evidence type="ECO:0000256" key="5">
    <source>
        <dbReference type="ARBA" id="ARBA00023088"/>
    </source>
</evidence>
<keyword evidence="7" id="KW-0472">Membrane</keyword>
<keyword evidence="7" id="KW-1133">Transmembrane helix</keyword>
<evidence type="ECO:0000256" key="1">
    <source>
        <dbReference type="ARBA" id="ARBA00004168"/>
    </source>
</evidence>
<keyword evidence="2" id="KW-0134">Cell wall</keyword>
<feature type="transmembrane region" description="Helical" evidence="7">
    <location>
        <begin position="428"/>
        <end position="446"/>
    </location>
</feature>
<evidence type="ECO:0000256" key="2">
    <source>
        <dbReference type="ARBA" id="ARBA00022512"/>
    </source>
</evidence>
<dbReference type="RefSeq" id="WP_213370859.1">
    <property type="nucleotide sequence ID" value="NZ_QTKX01000002.1"/>
</dbReference>
<evidence type="ECO:0000256" key="3">
    <source>
        <dbReference type="ARBA" id="ARBA00022525"/>
    </source>
</evidence>
<feature type="compositionally biased region" description="Polar residues" evidence="6">
    <location>
        <begin position="392"/>
        <end position="413"/>
    </location>
</feature>
<evidence type="ECO:0000313" key="10">
    <source>
        <dbReference type="EMBL" id="MBS8266037.1"/>
    </source>
</evidence>
<name>A0A944CNK7_9BACI</name>
<protein>
    <submittedName>
        <fullName evidence="10">LPXTG cell wall anchor domain-containing protein</fullName>
    </submittedName>
</protein>
<keyword evidence="7" id="KW-0812">Transmembrane</keyword>
<organism evidence="10 11">
    <name type="scientific">Mesobacillus boroniphilus</name>
    <dbReference type="NCBI Taxonomy" id="308892"/>
    <lineage>
        <taxon>Bacteria</taxon>
        <taxon>Bacillati</taxon>
        <taxon>Bacillota</taxon>
        <taxon>Bacilli</taxon>
        <taxon>Bacillales</taxon>
        <taxon>Bacillaceae</taxon>
        <taxon>Mesobacillus</taxon>
    </lineage>
</organism>
<keyword evidence="3" id="KW-0964">Secreted</keyword>
<dbReference type="Pfam" id="PF00746">
    <property type="entry name" value="Gram_pos_anchor"/>
    <property type="match status" value="1"/>
</dbReference>
<comment type="caution">
    <text evidence="10">The sequence shown here is derived from an EMBL/GenBank/DDBJ whole genome shotgun (WGS) entry which is preliminary data.</text>
</comment>
<feature type="domain" description="Gram-positive cocci surface proteins LPxTG" evidence="9">
    <location>
        <begin position="416"/>
        <end position="447"/>
    </location>
</feature>
<evidence type="ECO:0000313" key="11">
    <source>
        <dbReference type="Proteomes" id="UP000761411"/>
    </source>
</evidence>
<gene>
    <name evidence="10" type="ORF">DYI25_16540</name>
</gene>
<sequence length="452" mass="49630">MKIKKRLSLVAFMLMVMITSPVTGAFAAENNEQGAKFEENTSNQEEQVQKNNTETTKSADQKEKSNGEVKAASTENETNVEEGSDTKITSDQAQSNSDQETTNQPEESENSANQEVNTAEGIDAPEEESASEETNALEESNASEESNPPEEANASADENESTAAEDGTVTANENTSTQIHLHIDQCVDPVETAFVQVNGVWEEMTNPGSSPLYKTFDEGEFIKDNVTAFKLIFTTGEVLVVPVSEIRVGVEAEGSVNYWLESCELPAEEPAGSEDSEEVDETVNVLTMIKIMIDENPRQIEKVTLRMMSGKRIEFERVNALFSLTLMEEIELELIRGIEITRNGETKLILLSQIESLEMVDSVLTLQLNWEMEGEMVEEETGENESDGENDTTGPENNSGSGNTPDGTTNEQVWNGEVLPQTGESSRAMFYVLGFLIAAGGVMLRFKNPLKN</sequence>
<feature type="compositionally biased region" description="Polar residues" evidence="6">
    <location>
        <begin position="86"/>
        <end position="117"/>
    </location>
</feature>
<feature type="compositionally biased region" description="Polar residues" evidence="6">
    <location>
        <begin position="40"/>
        <end position="56"/>
    </location>
</feature>
<dbReference type="AlphaFoldDB" id="A0A944CNK7"/>
<evidence type="ECO:0000259" key="9">
    <source>
        <dbReference type="Pfam" id="PF00746"/>
    </source>
</evidence>
<dbReference type="NCBIfam" id="TIGR01167">
    <property type="entry name" value="LPXTG_anchor"/>
    <property type="match status" value="1"/>
</dbReference>